<dbReference type="AlphaFoldDB" id="A0A4R7B224"/>
<dbReference type="GO" id="GO:0043165">
    <property type="term" value="P:Gram-negative-bacterium-type cell outer membrane assembly"/>
    <property type="evidence" value="ECO:0007669"/>
    <property type="project" value="UniProtKB-UniRule"/>
</dbReference>
<evidence type="ECO:0000259" key="6">
    <source>
        <dbReference type="Pfam" id="PF13360"/>
    </source>
</evidence>
<feature type="domain" description="Pyrrolo-quinoline quinone repeat" evidence="6">
    <location>
        <begin position="73"/>
        <end position="305"/>
    </location>
</feature>
<dbReference type="OrthoDB" id="5173551at2"/>
<dbReference type="PROSITE" id="PS51257">
    <property type="entry name" value="PROKAR_LIPOPROTEIN"/>
    <property type="match status" value="1"/>
</dbReference>
<sequence>MRQRLLLVLLSTSMLGGCASWFQASSRPAPTELSAIQSIQSLKVQWSASLRSDTPGSFLPVYDRGEVLVADSEGGIRTFNADTGRETARLDLKRTLSAGVGVAGNILLVGTDDGYLLAVDRASGKTLWQQRLTSVMLEAPAVGGQVAIVRTNDDRLTGFQIADGKQLWSQAHFQPELTVRNVGSLSAVGSDAVLAGLAGGKLQVLAQQTGNVLWEGVVASPKGATELERVSDVVSHPQYANQQVCAVAYQGRVACFDARSGNLMWAREVSSSRAIALDERNVYVTDENDSVLAYDRQTGRNVWKQDALKYRGVSGPAMLGRFVLVVDAQGYAHLLSNESGSIVGRVGIGTDGQTAQPVSLGTSALVKGSNGRLAMLSLG</sequence>
<keyword evidence="8" id="KW-1185">Reference proteome</keyword>
<gene>
    <name evidence="4" type="primary">bamB</name>
    <name evidence="7" type="ORF">DFP86_10912</name>
</gene>
<proteinExistence type="inferred from homology"/>
<comment type="similarity">
    <text evidence="4">Belongs to the BamB family.</text>
</comment>
<comment type="subcellular location">
    <subcellularLocation>
        <location evidence="4">Cell outer membrane</location>
        <topology evidence="4">Lipid-anchor</topology>
    </subcellularLocation>
</comment>
<dbReference type="Proteomes" id="UP000295611">
    <property type="component" value="Unassembled WGS sequence"/>
</dbReference>
<dbReference type="RefSeq" id="WP_133681395.1">
    <property type="nucleotide sequence ID" value="NZ_SNZP01000009.1"/>
</dbReference>
<keyword evidence="3 4" id="KW-0998">Cell outer membrane</keyword>
<dbReference type="Gene3D" id="2.130.10.10">
    <property type="entry name" value="YVTN repeat-like/Quinoprotein amine dehydrogenase"/>
    <property type="match status" value="1"/>
</dbReference>
<dbReference type="Pfam" id="PF13360">
    <property type="entry name" value="PQQ_2"/>
    <property type="match status" value="1"/>
</dbReference>
<dbReference type="NCBIfam" id="TIGR03300">
    <property type="entry name" value="assembly_YfgL"/>
    <property type="match status" value="1"/>
</dbReference>
<keyword evidence="1 4" id="KW-0732">Signal</keyword>
<protein>
    <recommendedName>
        <fullName evidence="4">Outer membrane protein assembly factor BamB</fullName>
    </recommendedName>
</protein>
<dbReference type="InterPro" id="IPR002372">
    <property type="entry name" value="PQQ_rpt_dom"/>
</dbReference>
<keyword evidence="4" id="KW-0564">Palmitate</keyword>
<keyword evidence="2 4" id="KW-0472">Membrane</keyword>
<dbReference type="EMBL" id="SNZP01000009">
    <property type="protein sequence ID" value="TDR77772.1"/>
    <property type="molecule type" value="Genomic_DNA"/>
</dbReference>
<dbReference type="GO" id="GO:0009279">
    <property type="term" value="C:cell outer membrane"/>
    <property type="evidence" value="ECO:0007669"/>
    <property type="project" value="UniProtKB-SubCell"/>
</dbReference>
<evidence type="ECO:0000256" key="1">
    <source>
        <dbReference type="ARBA" id="ARBA00022729"/>
    </source>
</evidence>
<evidence type="ECO:0000256" key="2">
    <source>
        <dbReference type="ARBA" id="ARBA00023136"/>
    </source>
</evidence>
<dbReference type="PANTHER" id="PTHR34512:SF30">
    <property type="entry name" value="OUTER MEMBRANE PROTEIN ASSEMBLY FACTOR BAMB"/>
    <property type="match status" value="1"/>
</dbReference>
<name>A0A4R7B224_9NEIS</name>
<keyword evidence="4" id="KW-0449">Lipoprotein</keyword>
<reference evidence="7 8" key="1">
    <citation type="submission" date="2019-03" db="EMBL/GenBank/DDBJ databases">
        <title>Genomic Encyclopedia of Type Strains, Phase III (KMG-III): the genomes of soil and plant-associated and newly described type strains.</title>
        <authorList>
            <person name="Whitman W."/>
        </authorList>
    </citation>
    <scope>NUCLEOTIDE SEQUENCE [LARGE SCALE GENOMIC DNA]</scope>
    <source>
        <strain evidence="7 8">CECT 8976</strain>
    </source>
</reference>
<dbReference type="SMART" id="SM00564">
    <property type="entry name" value="PQQ"/>
    <property type="match status" value="4"/>
</dbReference>
<comment type="function">
    <text evidence="4">Part of the outer membrane protein assembly complex, which is involved in assembly and insertion of beta-barrel proteins into the outer membrane.</text>
</comment>
<feature type="chain" id="PRO_5021057117" description="Outer membrane protein assembly factor BamB" evidence="5">
    <location>
        <begin position="25"/>
        <end position="379"/>
    </location>
</feature>
<evidence type="ECO:0000313" key="8">
    <source>
        <dbReference type="Proteomes" id="UP000295611"/>
    </source>
</evidence>
<dbReference type="InterPro" id="IPR011047">
    <property type="entry name" value="Quinoprotein_ADH-like_sf"/>
</dbReference>
<evidence type="ECO:0000256" key="4">
    <source>
        <dbReference type="HAMAP-Rule" id="MF_00923"/>
    </source>
</evidence>
<dbReference type="HAMAP" id="MF_00923">
    <property type="entry name" value="OM_assembly_BamB"/>
    <property type="match status" value="1"/>
</dbReference>
<feature type="signal peptide" evidence="5">
    <location>
        <begin position="1"/>
        <end position="24"/>
    </location>
</feature>
<dbReference type="SUPFAM" id="SSF50998">
    <property type="entry name" value="Quinoprotein alcohol dehydrogenase-like"/>
    <property type="match status" value="1"/>
</dbReference>
<evidence type="ECO:0000256" key="5">
    <source>
        <dbReference type="SAM" id="SignalP"/>
    </source>
</evidence>
<comment type="subunit">
    <text evidence="4">Part of the Bam complex.</text>
</comment>
<dbReference type="InterPro" id="IPR018391">
    <property type="entry name" value="PQQ_b-propeller_rpt"/>
</dbReference>
<organism evidence="7 8">
    <name type="scientific">Paludibacterium purpuratum</name>
    <dbReference type="NCBI Taxonomy" id="1144873"/>
    <lineage>
        <taxon>Bacteria</taxon>
        <taxon>Pseudomonadati</taxon>
        <taxon>Pseudomonadota</taxon>
        <taxon>Betaproteobacteria</taxon>
        <taxon>Neisseriales</taxon>
        <taxon>Chromobacteriaceae</taxon>
        <taxon>Paludibacterium</taxon>
    </lineage>
</organism>
<evidence type="ECO:0000313" key="7">
    <source>
        <dbReference type="EMBL" id="TDR77772.1"/>
    </source>
</evidence>
<dbReference type="PANTHER" id="PTHR34512">
    <property type="entry name" value="CELL SURFACE PROTEIN"/>
    <property type="match status" value="1"/>
</dbReference>
<comment type="caution">
    <text evidence="7">The sequence shown here is derived from an EMBL/GenBank/DDBJ whole genome shotgun (WGS) entry which is preliminary data.</text>
</comment>
<dbReference type="InterPro" id="IPR015943">
    <property type="entry name" value="WD40/YVTN_repeat-like_dom_sf"/>
</dbReference>
<dbReference type="InterPro" id="IPR017687">
    <property type="entry name" value="BamB"/>
</dbReference>
<dbReference type="GO" id="GO:0051205">
    <property type="term" value="P:protein insertion into membrane"/>
    <property type="evidence" value="ECO:0007669"/>
    <property type="project" value="UniProtKB-UniRule"/>
</dbReference>
<evidence type="ECO:0000256" key="3">
    <source>
        <dbReference type="ARBA" id="ARBA00023237"/>
    </source>
</evidence>
<accession>A0A4R7B224</accession>